<proteinExistence type="predicted"/>
<dbReference type="AlphaFoldDB" id="A0AAJ0X9U3"/>
<sequence length="98" mass="10430">MKRHQVPALALTLSVPLLGVLWIAGKPAAEGQDAALMVPLLALLIFSEFGLILNSVGVAAGVLHGLRQGWTGRHALMTIGCALAALAFLLQLIRWWPL</sequence>
<feature type="transmembrane region" description="Helical" evidence="1">
    <location>
        <begin position="75"/>
        <end position="96"/>
    </location>
</feature>
<comment type="caution">
    <text evidence="2">The sequence shown here is derived from an EMBL/GenBank/DDBJ whole genome shotgun (WGS) entry which is preliminary data.</text>
</comment>
<gene>
    <name evidence="2" type="ORF">CKO40_11460</name>
</gene>
<feature type="transmembrane region" description="Helical" evidence="1">
    <location>
        <begin position="41"/>
        <end position="63"/>
    </location>
</feature>
<evidence type="ECO:0000256" key="1">
    <source>
        <dbReference type="SAM" id="Phobius"/>
    </source>
</evidence>
<reference evidence="2" key="2">
    <citation type="journal article" date="2020" name="Microorganisms">
        <title>Osmotic Adaptation and Compatible Solute Biosynthesis of Phototrophic Bacteria as Revealed from Genome Analyses.</title>
        <authorList>
            <person name="Imhoff J.F."/>
            <person name="Rahn T."/>
            <person name="Kunzel S."/>
            <person name="Keller A."/>
            <person name="Neulinger S.C."/>
        </authorList>
    </citation>
    <scope>NUCLEOTIDE SEQUENCE</scope>
    <source>
        <strain evidence="2">DSM 11080</strain>
    </source>
</reference>
<keyword evidence="1" id="KW-1133">Transmembrane helix</keyword>
<evidence type="ECO:0000313" key="3">
    <source>
        <dbReference type="Proteomes" id="UP001296776"/>
    </source>
</evidence>
<dbReference type="Proteomes" id="UP001296776">
    <property type="component" value="Unassembled WGS sequence"/>
</dbReference>
<reference evidence="2" key="1">
    <citation type="submission" date="2017-08" db="EMBL/GenBank/DDBJ databases">
        <authorList>
            <person name="Imhoff J.F."/>
            <person name="Rahn T."/>
            <person name="Kuenzel S."/>
            <person name="Neulinger S.C."/>
        </authorList>
    </citation>
    <scope>NUCLEOTIDE SEQUENCE</scope>
    <source>
        <strain evidence="2">DSM 11080</strain>
    </source>
</reference>
<keyword evidence="1" id="KW-0812">Transmembrane</keyword>
<organism evidence="2 3">
    <name type="scientific">Halochromatium glycolicum</name>
    <dbReference type="NCBI Taxonomy" id="85075"/>
    <lineage>
        <taxon>Bacteria</taxon>
        <taxon>Pseudomonadati</taxon>
        <taxon>Pseudomonadota</taxon>
        <taxon>Gammaproteobacteria</taxon>
        <taxon>Chromatiales</taxon>
        <taxon>Chromatiaceae</taxon>
        <taxon>Halochromatium</taxon>
    </lineage>
</organism>
<keyword evidence="1" id="KW-0472">Membrane</keyword>
<keyword evidence="3" id="KW-1185">Reference proteome</keyword>
<name>A0AAJ0X9U3_9GAMM</name>
<dbReference type="EMBL" id="NRSJ01000018">
    <property type="protein sequence ID" value="MBK1705141.1"/>
    <property type="molecule type" value="Genomic_DNA"/>
</dbReference>
<accession>A0AAJ0X9U3</accession>
<protein>
    <submittedName>
        <fullName evidence="2">Uncharacterized protein</fullName>
    </submittedName>
</protein>
<dbReference type="RefSeq" id="WP_200346350.1">
    <property type="nucleotide sequence ID" value="NZ_NRSJ01000018.1"/>
</dbReference>
<evidence type="ECO:0000313" key="2">
    <source>
        <dbReference type="EMBL" id="MBK1705141.1"/>
    </source>
</evidence>